<organism evidence="2 3">
    <name type="scientific">Stentor coeruleus</name>
    <dbReference type="NCBI Taxonomy" id="5963"/>
    <lineage>
        <taxon>Eukaryota</taxon>
        <taxon>Sar</taxon>
        <taxon>Alveolata</taxon>
        <taxon>Ciliophora</taxon>
        <taxon>Postciliodesmatophora</taxon>
        <taxon>Heterotrichea</taxon>
        <taxon>Heterotrichida</taxon>
        <taxon>Stentoridae</taxon>
        <taxon>Stentor</taxon>
    </lineage>
</organism>
<accession>A0A1R2CQZ5</accession>
<gene>
    <name evidence="2" type="ORF">SteCoe_5996</name>
</gene>
<dbReference type="AlphaFoldDB" id="A0A1R2CQZ5"/>
<feature type="signal peptide" evidence="1">
    <location>
        <begin position="1"/>
        <end position="17"/>
    </location>
</feature>
<keyword evidence="1" id="KW-0732">Signal</keyword>
<evidence type="ECO:0000313" key="3">
    <source>
        <dbReference type="Proteomes" id="UP000187209"/>
    </source>
</evidence>
<feature type="chain" id="PRO_5010229109" description="Reelin domain-containing protein" evidence="1">
    <location>
        <begin position="18"/>
        <end position="136"/>
    </location>
</feature>
<evidence type="ECO:0000313" key="2">
    <source>
        <dbReference type="EMBL" id="OMJ91417.1"/>
    </source>
</evidence>
<dbReference type="Proteomes" id="UP000187209">
    <property type="component" value="Unassembled WGS sequence"/>
</dbReference>
<proteinExistence type="predicted"/>
<evidence type="ECO:0000256" key="1">
    <source>
        <dbReference type="SAM" id="SignalP"/>
    </source>
</evidence>
<dbReference type="EMBL" id="MPUH01000081">
    <property type="protein sequence ID" value="OMJ91417.1"/>
    <property type="molecule type" value="Genomic_DNA"/>
</dbReference>
<comment type="caution">
    <text evidence="2">The sequence shown here is derived from an EMBL/GenBank/DDBJ whole genome shotgun (WGS) entry which is preliminary data.</text>
</comment>
<sequence length="136" mass="14951">MLSYLALLLYHASSSVSLVKKVNLEVGSNCGSAAIYQVTSFVVTPWPIDPNEVGEIIMTGIFHQAVHVDDIFYATTYNSQSTTALTIAVQESFAVNATKTFEFTSQFSNEAGSYVGKVQLLTSQLISCWQFEYTLD</sequence>
<keyword evidence="3" id="KW-1185">Reference proteome</keyword>
<evidence type="ECO:0008006" key="4">
    <source>
        <dbReference type="Google" id="ProtNLM"/>
    </source>
</evidence>
<protein>
    <recommendedName>
        <fullName evidence="4">Reelin domain-containing protein</fullName>
    </recommendedName>
</protein>
<name>A0A1R2CQZ5_9CILI</name>
<reference evidence="2 3" key="1">
    <citation type="submission" date="2016-11" db="EMBL/GenBank/DDBJ databases">
        <title>The macronuclear genome of Stentor coeruleus: a giant cell with tiny introns.</title>
        <authorList>
            <person name="Slabodnick M."/>
            <person name="Ruby J.G."/>
            <person name="Reiff S.B."/>
            <person name="Swart E.C."/>
            <person name="Gosai S."/>
            <person name="Prabakaran S."/>
            <person name="Witkowska E."/>
            <person name="Larue G.E."/>
            <person name="Fisher S."/>
            <person name="Freeman R.M."/>
            <person name="Gunawardena J."/>
            <person name="Chu W."/>
            <person name="Stover N.A."/>
            <person name="Gregory B.D."/>
            <person name="Nowacki M."/>
            <person name="Derisi J."/>
            <person name="Roy S.W."/>
            <person name="Marshall W.F."/>
            <person name="Sood P."/>
        </authorList>
    </citation>
    <scope>NUCLEOTIDE SEQUENCE [LARGE SCALE GENOMIC DNA]</scope>
    <source>
        <strain evidence="2">WM001</strain>
    </source>
</reference>